<dbReference type="InterPro" id="IPR012338">
    <property type="entry name" value="Beta-lactam/transpept-like"/>
</dbReference>
<evidence type="ECO:0000313" key="3">
    <source>
        <dbReference type="Proteomes" id="UP001500190"/>
    </source>
</evidence>
<feature type="domain" description="Beta-lactamase-related" evidence="1">
    <location>
        <begin position="7"/>
        <end position="301"/>
    </location>
</feature>
<keyword evidence="3" id="KW-1185">Reference proteome</keyword>
<dbReference type="Pfam" id="PF00144">
    <property type="entry name" value="Beta-lactamase"/>
    <property type="match status" value="1"/>
</dbReference>
<reference evidence="2 3" key="1">
    <citation type="journal article" date="2019" name="Int. J. Syst. Evol. Microbiol.">
        <title>The Global Catalogue of Microorganisms (GCM) 10K type strain sequencing project: providing services to taxonomists for standard genome sequencing and annotation.</title>
        <authorList>
            <consortium name="The Broad Institute Genomics Platform"/>
            <consortium name="The Broad Institute Genome Sequencing Center for Infectious Disease"/>
            <person name="Wu L."/>
            <person name="Ma J."/>
        </authorList>
    </citation>
    <scope>NUCLEOTIDE SEQUENCE [LARGE SCALE GENOMIC DNA]</scope>
    <source>
        <strain evidence="2 3">JCM 14304</strain>
    </source>
</reference>
<dbReference type="PANTHER" id="PTHR46825">
    <property type="entry name" value="D-ALANYL-D-ALANINE-CARBOXYPEPTIDASE/ENDOPEPTIDASE AMPH"/>
    <property type="match status" value="1"/>
</dbReference>
<evidence type="ECO:0000313" key="2">
    <source>
        <dbReference type="EMBL" id="GAA1597162.1"/>
    </source>
</evidence>
<gene>
    <name evidence="2" type="ORF">GCM10009742_50180</name>
</gene>
<dbReference type="SUPFAM" id="SSF56601">
    <property type="entry name" value="beta-lactamase/transpeptidase-like"/>
    <property type="match status" value="1"/>
</dbReference>
<organism evidence="2 3">
    <name type="scientific">Kribbella karoonensis</name>
    <dbReference type="NCBI Taxonomy" id="324851"/>
    <lineage>
        <taxon>Bacteria</taxon>
        <taxon>Bacillati</taxon>
        <taxon>Actinomycetota</taxon>
        <taxon>Actinomycetes</taxon>
        <taxon>Propionibacteriales</taxon>
        <taxon>Kribbellaceae</taxon>
        <taxon>Kribbella</taxon>
    </lineage>
</organism>
<dbReference type="Proteomes" id="UP001500190">
    <property type="component" value="Unassembled WGS sequence"/>
</dbReference>
<evidence type="ECO:0000259" key="1">
    <source>
        <dbReference type="Pfam" id="PF00144"/>
    </source>
</evidence>
<dbReference type="PANTHER" id="PTHR46825:SF9">
    <property type="entry name" value="BETA-LACTAMASE-RELATED DOMAIN-CONTAINING PROTEIN"/>
    <property type="match status" value="1"/>
</dbReference>
<accession>A0ABN2E5I9</accession>
<dbReference type="InterPro" id="IPR050491">
    <property type="entry name" value="AmpC-like"/>
</dbReference>
<protein>
    <recommendedName>
        <fullName evidence="1">Beta-lactamase-related domain-containing protein</fullName>
    </recommendedName>
</protein>
<dbReference type="RefSeq" id="WP_344195455.1">
    <property type="nucleotide sequence ID" value="NZ_BAAAND010000008.1"/>
</dbReference>
<dbReference type="EMBL" id="BAAAND010000008">
    <property type="protein sequence ID" value="GAA1597162.1"/>
    <property type="molecule type" value="Genomic_DNA"/>
</dbReference>
<comment type="caution">
    <text evidence="2">The sequence shown here is derived from an EMBL/GenBank/DDBJ whole genome shotgun (WGS) entry which is preliminary data.</text>
</comment>
<dbReference type="InterPro" id="IPR001466">
    <property type="entry name" value="Beta-lactam-related"/>
</dbReference>
<name>A0ABN2E5I9_9ACTN</name>
<dbReference type="Gene3D" id="3.40.710.10">
    <property type="entry name" value="DD-peptidase/beta-lactamase superfamily"/>
    <property type="match status" value="1"/>
</dbReference>
<sequence length="489" mass="53835">MDFSGLSEQMQDHGLPGMAVGVCTADSVLWSGGFGVTRAGGDRPVGTDTMFSVQSCSKMYTATAVLHAVQEGLVELDVPIVRYLPEFRVRSPFEEHPERRMTLRHLLSHTAGFTHEAPVGSNYLVGRESFEAHCRSISETWLRFPVGRHFQYSNLGIDLAGYVLQRRSGLPFHEFVRRSLFGPLGLERTSFDARVIARETDRAIGHSTGYSRLPVRVPMVAAGGLYTTVTDACRYLQFHLTQGEALAEMYEGRGYGLGIALTKANGVPVRGHGGGGFGFLSDMLWAPEAGVGVVVLTNSTAHPLQWKLATDIFRELVGESSPPPAPTRSVAPAESMAGRYDQVTVVVDGEQAFLVEGGERKPAVFVGPREFRVGDESYRLHDGPPAYLEAVEGRWVWYRNDVPEPAPAAPDGPWNRDYAIHVSGVRDGTARLRKENGVHLFDHWGGGTYRLREYRPGLYLSSHGEMLDLTQTPPTYANVRLHKLSDPRA</sequence>
<proteinExistence type="predicted"/>